<name>A0A1H4KTB6_9HYPH</name>
<dbReference type="PANTHER" id="PTHR35342:SF5">
    <property type="entry name" value="TRICARBOXYLIC TRANSPORT PROTEIN"/>
    <property type="match status" value="1"/>
</dbReference>
<protein>
    <submittedName>
        <fullName evidence="3">TctA family transporter</fullName>
    </submittedName>
</protein>
<keyword evidence="1" id="KW-0812">Transmembrane</keyword>
<feature type="transmembrane region" description="Helical" evidence="1">
    <location>
        <begin position="466"/>
        <end position="491"/>
    </location>
</feature>
<sequence length="508" mass="53118">MDFAAIFSQLADPALLLTIVLCTLYGALVGALPGLSATMAVALLVPFTFFMDPVPAIAAIVATTSTGIFAGDISGALLRIPGTPASAAYVADSSTIAHSGRPRTVLFVSLFSGAAGGVIGVIALSLAAPMLAGFATNFSSYEMFWLAALGLSCAVFVSDAPPAKTFASLFIGLAIACVGIDVAVGMPRYTFGLYDLYDGVNFISAMIGFFALTELFRAALEPKAPRADAKSPKMEPLRQAIGDALKVVRQRWVSVIRSGPLGVFIGVLPGAGSDVAAWIAYAVSRRFSKTPEKYGKGHYEGIVDGGASNNAAVSGAWTPALIFGIPGDSVTAIAIGVLMMKGLNPGPDIFERSGDLVYTLFGAFLLANIAMVFTGALAILLASQLMRMSKSLLMPLILGLSLIGGFAVMNSAFSIWIIITLGIVGFAMTLGGIPLAPAILGVVLGKVLERNFMTSMIKSQGEFLPFFSRDISLVLGVAAILIWGLCLYRAFRAIIHPEKTQRTMENDA</sequence>
<keyword evidence="1" id="KW-1133">Transmembrane helix</keyword>
<dbReference type="Pfam" id="PF01970">
    <property type="entry name" value="TctA"/>
    <property type="match status" value="1"/>
</dbReference>
<evidence type="ECO:0000259" key="2">
    <source>
        <dbReference type="Pfam" id="PF01970"/>
    </source>
</evidence>
<dbReference type="Proteomes" id="UP000199064">
    <property type="component" value="Unassembled WGS sequence"/>
</dbReference>
<evidence type="ECO:0000313" key="3">
    <source>
        <dbReference type="EMBL" id="SEB61779.1"/>
    </source>
</evidence>
<dbReference type="EMBL" id="FNSL01000001">
    <property type="protein sequence ID" value="SEB61779.1"/>
    <property type="molecule type" value="Genomic_DNA"/>
</dbReference>
<feature type="transmembrane region" description="Helical" evidence="1">
    <location>
        <begin position="15"/>
        <end position="45"/>
    </location>
</feature>
<feature type="transmembrane region" description="Helical" evidence="1">
    <location>
        <begin position="392"/>
        <end position="409"/>
    </location>
</feature>
<feature type="transmembrane region" description="Helical" evidence="1">
    <location>
        <begin position="360"/>
        <end position="380"/>
    </location>
</feature>
<feature type="transmembrane region" description="Helical" evidence="1">
    <location>
        <begin position="105"/>
        <end position="132"/>
    </location>
</feature>
<reference evidence="4" key="1">
    <citation type="submission" date="2016-10" db="EMBL/GenBank/DDBJ databases">
        <authorList>
            <person name="Varghese N."/>
            <person name="Submissions S."/>
        </authorList>
    </citation>
    <scope>NUCLEOTIDE SEQUENCE [LARGE SCALE GENOMIC DNA]</scope>
    <source>
        <strain evidence="4">ES.061</strain>
    </source>
</reference>
<dbReference type="InterPro" id="IPR002823">
    <property type="entry name" value="DUF112_TM"/>
</dbReference>
<feature type="transmembrane region" description="Helical" evidence="1">
    <location>
        <begin position="138"/>
        <end position="157"/>
    </location>
</feature>
<feature type="transmembrane region" description="Helical" evidence="1">
    <location>
        <begin position="202"/>
        <end position="220"/>
    </location>
</feature>
<gene>
    <name evidence="3" type="ORF">SAMN05216452_2461</name>
</gene>
<keyword evidence="4" id="KW-1185">Reference proteome</keyword>
<evidence type="ECO:0000313" key="4">
    <source>
        <dbReference type="Proteomes" id="UP000199064"/>
    </source>
</evidence>
<dbReference type="PANTHER" id="PTHR35342">
    <property type="entry name" value="TRICARBOXYLIC TRANSPORT PROTEIN"/>
    <property type="match status" value="1"/>
</dbReference>
<organism evidence="3 4">
    <name type="scientific">Nitratireductor aquibiodomus</name>
    <dbReference type="NCBI Taxonomy" id="204799"/>
    <lineage>
        <taxon>Bacteria</taxon>
        <taxon>Pseudomonadati</taxon>
        <taxon>Pseudomonadota</taxon>
        <taxon>Alphaproteobacteria</taxon>
        <taxon>Hyphomicrobiales</taxon>
        <taxon>Phyllobacteriaceae</taxon>
        <taxon>Nitratireductor</taxon>
    </lineage>
</organism>
<proteinExistence type="predicted"/>
<feature type="transmembrane region" description="Helical" evidence="1">
    <location>
        <begin position="169"/>
        <end position="190"/>
    </location>
</feature>
<feature type="transmembrane region" description="Helical" evidence="1">
    <location>
        <begin position="320"/>
        <end position="340"/>
    </location>
</feature>
<dbReference type="AlphaFoldDB" id="A0A1H4KTB6"/>
<keyword evidence="1" id="KW-0472">Membrane</keyword>
<feature type="domain" description="DUF112" evidence="2">
    <location>
        <begin position="16"/>
        <end position="440"/>
    </location>
</feature>
<dbReference type="RefSeq" id="WP_025029728.1">
    <property type="nucleotide sequence ID" value="NZ_FNSL01000001.1"/>
</dbReference>
<evidence type="ECO:0000256" key="1">
    <source>
        <dbReference type="SAM" id="Phobius"/>
    </source>
</evidence>
<feature type="transmembrane region" description="Helical" evidence="1">
    <location>
        <begin position="415"/>
        <end position="445"/>
    </location>
</feature>
<accession>A0A1H4KTB6</accession>